<dbReference type="FunFam" id="1.10.600.10:FF:000001">
    <property type="entry name" value="Geranylgeranyl diphosphate synthase"/>
    <property type="match status" value="1"/>
</dbReference>
<evidence type="ECO:0000256" key="10">
    <source>
        <dbReference type="ARBA" id="ARBA00032873"/>
    </source>
</evidence>
<evidence type="ECO:0000313" key="14">
    <source>
        <dbReference type="EMBL" id="SHF76402.1"/>
    </source>
</evidence>
<reference evidence="13 16" key="3">
    <citation type="journal article" date="2019" name="Nat. Med.">
        <title>A library of human gut bacterial isolates paired with longitudinal multiomics data enables mechanistic microbiome research.</title>
        <authorList>
            <person name="Poyet M."/>
            <person name="Groussin M."/>
            <person name="Gibbons S.M."/>
            <person name="Avila-Pacheco J."/>
            <person name="Jiang X."/>
            <person name="Kearney S.M."/>
            <person name="Perrotta A.R."/>
            <person name="Berdy B."/>
            <person name="Zhao S."/>
            <person name="Lieberman T.D."/>
            <person name="Swanson P.K."/>
            <person name="Smith M."/>
            <person name="Roesemann S."/>
            <person name="Alexander J.E."/>
            <person name="Rich S.A."/>
            <person name="Livny J."/>
            <person name="Vlamakis H."/>
            <person name="Clish C."/>
            <person name="Bullock K."/>
            <person name="Deik A."/>
            <person name="Scott J."/>
            <person name="Pierce K.A."/>
            <person name="Xavier R.J."/>
            <person name="Alm E.J."/>
        </authorList>
    </citation>
    <scope>NUCLEOTIDE SEQUENCE [LARGE SCALE GENOMIC DNA]</scope>
    <source>
        <strain evidence="13 16">BIOML-A2</strain>
    </source>
</reference>
<keyword evidence="7" id="KW-0460">Magnesium</keyword>
<dbReference type="InterPro" id="IPR008949">
    <property type="entry name" value="Isoprenoid_synthase_dom_sf"/>
</dbReference>
<evidence type="ECO:0000256" key="11">
    <source>
        <dbReference type="ARBA" id="ARBA00049399"/>
    </source>
</evidence>
<sequence length="294" mass="31258">MNCREQLERDLAAIEAFLQTAVPDGDPLYREVAEAMRYSLLAGGKRIRALFVLECCAALGGRREEALPLAAAIEMVHAYSLIHDDLPCMDDDDLRRGKPSCHKVYGEATALLAGDALLTFAFETAAGAPLPEELRLRAVAALARAAGYRGMIGGQVIDLAYENRPMEPEVLATLHRLKTGALLSVSAQLGAIAAGAGEDSQCALGDFAEDVGLAFQIADDILDAVGDEAKLGKPIGSDAEQGKTTFVTLYGVEASREQVRACTDRALCKLQRAVPGEQGGCLAHLCQSLVDRES</sequence>
<organism evidence="14 15">
    <name type="scientific">Bittarella massiliensis</name>
    <name type="common">ex Durand et al. 2017</name>
    <dbReference type="NCBI Taxonomy" id="1720313"/>
    <lineage>
        <taxon>Bacteria</taxon>
        <taxon>Bacillati</taxon>
        <taxon>Bacillota</taxon>
        <taxon>Clostridia</taxon>
        <taxon>Eubacteriales</taxon>
        <taxon>Oscillospiraceae</taxon>
        <taxon>Bittarella (ex Durand et al. 2017)</taxon>
    </lineage>
</organism>
<evidence type="ECO:0000256" key="5">
    <source>
        <dbReference type="ARBA" id="ARBA00022679"/>
    </source>
</evidence>
<dbReference type="SFLD" id="SFLDS00005">
    <property type="entry name" value="Isoprenoid_Synthase_Type_I"/>
    <property type="match status" value="1"/>
</dbReference>
<name>A0AAQ1RV31_9FIRM</name>
<dbReference type="GO" id="GO:0016114">
    <property type="term" value="P:terpenoid biosynthetic process"/>
    <property type="evidence" value="ECO:0007669"/>
    <property type="project" value="UniProtKB-ARBA"/>
</dbReference>
<evidence type="ECO:0000313" key="13">
    <source>
        <dbReference type="EMBL" id="MZL69501.1"/>
    </source>
</evidence>
<evidence type="ECO:0000313" key="16">
    <source>
        <dbReference type="Proteomes" id="UP000474718"/>
    </source>
</evidence>
<evidence type="ECO:0000256" key="12">
    <source>
        <dbReference type="RuleBase" id="RU004466"/>
    </source>
</evidence>
<dbReference type="InterPro" id="IPR053378">
    <property type="entry name" value="Prenyl_diphosphate_synthase"/>
</dbReference>
<evidence type="ECO:0000256" key="6">
    <source>
        <dbReference type="ARBA" id="ARBA00022723"/>
    </source>
</evidence>
<reference evidence="14" key="1">
    <citation type="submission" date="2016-11" db="EMBL/GenBank/DDBJ databases">
        <authorList>
            <person name="Varghese N."/>
            <person name="Submissions S."/>
        </authorList>
    </citation>
    <scope>NUCLEOTIDE SEQUENCE</scope>
    <source>
        <strain evidence="14">DSM 4029</strain>
    </source>
</reference>
<dbReference type="EMBL" id="WWVX01000004">
    <property type="protein sequence ID" value="MZL69501.1"/>
    <property type="molecule type" value="Genomic_DNA"/>
</dbReference>
<dbReference type="CDD" id="cd00685">
    <property type="entry name" value="Trans_IPPS_HT"/>
    <property type="match status" value="1"/>
</dbReference>
<accession>A0AAQ1RV31</accession>
<dbReference type="RefSeq" id="WP_021659124.1">
    <property type="nucleotide sequence ID" value="NZ_FQVY01000001.1"/>
</dbReference>
<evidence type="ECO:0000256" key="4">
    <source>
        <dbReference type="ARBA" id="ARBA00015100"/>
    </source>
</evidence>
<dbReference type="PROSITE" id="PS00723">
    <property type="entry name" value="POLYPRENYL_SYNTHASE_1"/>
    <property type="match status" value="1"/>
</dbReference>
<comment type="catalytic activity">
    <reaction evidence="11">
        <text>isopentenyl diphosphate + (2E)-geranyl diphosphate = (2E,6E)-farnesyl diphosphate + diphosphate</text>
        <dbReference type="Rhea" id="RHEA:19361"/>
        <dbReference type="ChEBI" id="CHEBI:33019"/>
        <dbReference type="ChEBI" id="CHEBI:58057"/>
        <dbReference type="ChEBI" id="CHEBI:128769"/>
        <dbReference type="ChEBI" id="CHEBI:175763"/>
        <dbReference type="EC" id="2.5.1.10"/>
    </reaction>
</comment>
<keyword evidence="6" id="KW-0479">Metal-binding</keyword>
<evidence type="ECO:0000256" key="8">
    <source>
        <dbReference type="ARBA" id="ARBA00023229"/>
    </source>
</evidence>
<dbReference type="GO" id="GO:0005737">
    <property type="term" value="C:cytoplasm"/>
    <property type="evidence" value="ECO:0007669"/>
    <property type="project" value="UniProtKB-ARBA"/>
</dbReference>
<comment type="cofactor">
    <cofactor evidence="1">
        <name>Mg(2+)</name>
        <dbReference type="ChEBI" id="CHEBI:18420"/>
    </cofactor>
</comment>
<gene>
    <name evidence="13" type="ORF">GT747_06980</name>
    <name evidence="14" type="ORF">SAMN05444424_0600</name>
</gene>
<evidence type="ECO:0000313" key="15">
    <source>
        <dbReference type="Proteomes" id="UP000184089"/>
    </source>
</evidence>
<dbReference type="AlphaFoldDB" id="A0AAQ1RV31"/>
<comment type="similarity">
    <text evidence="2 12">Belongs to the FPP/GGPP synthase family.</text>
</comment>
<evidence type="ECO:0000256" key="2">
    <source>
        <dbReference type="ARBA" id="ARBA00006706"/>
    </source>
</evidence>
<dbReference type="Proteomes" id="UP000184089">
    <property type="component" value="Unassembled WGS sequence"/>
</dbReference>
<dbReference type="NCBIfam" id="NF045485">
    <property type="entry name" value="FPPsyn"/>
    <property type="match status" value="1"/>
</dbReference>
<comment type="caution">
    <text evidence="14">The sequence shown here is derived from an EMBL/GenBank/DDBJ whole genome shotgun (WGS) entry which is preliminary data.</text>
</comment>
<dbReference type="Proteomes" id="UP000474718">
    <property type="component" value="Unassembled WGS sequence"/>
</dbReference>
<dbReference type="InterPro" id="IPR033749">
    <property type="entry name" value="Polyprenyl_synt_CS"/>
</dbReference>
<dbReference type="InterPro" id="IPR000092">
    <property type="entry name" value="Polyprenyl_synt"/>
</dbReference>
<evidence type="ECO:0000256" key="3">
    <source>
        <dbReference type="ARBA" id="ARBA00012439"/>
    </source>
</evidence>
<keyword evidence="8" id="KW-0414">Isoprene biosynthesis</keyword>
<dbReference type="EMBL" id="FQVY01000001">
    <property type="protein sequence ID" value="SHF76402.1"/>
    <property type="molecule type" value="Genomic_DNA"/>
</dbReference>
<evidence type="ECO:0000256" key="9">
    <source>
        <dbReference type="ARBA" id="ARBA00032380"/>
    </source>
</evidence>
<dbReference type="SFLD" id="SFLDG01017">
    <property type="entry name" value="Polyprenyl_Transferase_Like"/>
    <property type="match status" value="1"/>
</dbReference>
<dbReference type="SUPFAM" id="SSF48576">
    <property type="entry name" value="Terpenoid synthases"/>
    <property type="match status" value="1"/>
</dbReference>
<evidence type="ECO:0000256" key="7">
    <source>
        <dbReference type="ARBA" id="ARBA00022842"/>
    </source>
</evidence>
<dbReference type="GO" id="GO:0004337">
    <property type="term" value="F:(2E,6E)-farnesyl diphosphate synthase activity"/>
    <property type="evidence" value="ECO:0007669"/>
    <property type="project" value="UniProtKB-EC"/>
</dbReference>
<dbReference type="PROSITE" id="PS00444">
    <property type="entry name" value="POLYPRENYL_SYNTHASE_2"/>
    <property type="match status" value="1"/>
</dbReference>
<dbReference type="PANTHER" id="PTHR43281:SF1">
    <property type="entry name" value="FARNESYL DIPHOSPHATE SYNTHASE"/>
    <property type="match status" value="1"/>
</dbReference>
<dbReference type="EC" id="2.5.1.10" evidence="3"/>
<dbReference type="Gene3D" id="1.10.600.10">
    <property type="entry name" value="Farnesyl Diphosphate Synthase"/>
    <property type="match status" value="1"/>
</dbReference>
<dbReference type="GO" id="GO:0046872">
    <property type="term" value="F:metal ion binding"/>
    <property type="evidence" value="ECO:0007669"/>
    <property type="project" value="UniProtKB-KW"/>
</dbReference>
<proteinExistence type="inferred from homology"/>
<reference evidence="15" key="2">
    <citation type="submission" date="2016-11" db="EMBL/GenBank/DDBJ databases">
        <authorList>
            <person name="Jaros S."/>
            <person name="Januszkiewicz K."/>
            <person name="Wedrychowicz H."/>
        </authorList>
    </citation>
    <scope>NUCLEOTIDE SEQUENCE [LARGE SCALE GENOMIC DNA]</scope>
    <source>
        <strain evidence="15">DSM 4029</strain>
    </source>
</reference>
<protein>
    <recommendedName>
        <fullName evidence="4">Farnesyl diphosphate synthase</fullName>
        <ecNumber evidence="3">2.5.1.10</ecNumber>
    </recommendedName>
    <alternativeName>
        <fullName evidence="10">(2E,6E)-farnesyl diphosphate synthase</fullName>
    </alternativeName>
    <alternativeName>
        <fullName evidence="9">Geranyltranstransferase</fullName>
    </alternativeName>
</protein>
<evidence type="ECO:0000256" key="1">
    <source>
        <dbReference type="ARBA" id="ARBA00001946"/>
    </source>
</evidence>
<dbReference type="PANTHER" id="PTHR43281">
    <property type="entry name" value="FARNESYL DIPHOSPHATE SYNTHASE"/>
    <property type="match status" value="1"/>
</dbReference>
<keyword evidence="16" id="KW-1185">Reference proteome</keyword>
<keyword evidence="5 12" id="KW-0808">Transferase</keyword>
<dbReference type="Pfam" id="PF00348">
    <property type="entry name" value="polyprenyl_synt"/>
    <property type="match status" value="1"/>
</dbReference>